<name>A0A5B7ISC7_PORTR</name>
<dbReference type="EMBL" id="VSRR010068213">
    <property type="protein sequence ID" value="MPC85365.1"/>
    <property type="molecule type" value="Genomic_DNA"/>
</dbReference>
<comment type="caution">
    <text evidence="1">The sequence shown here is derived from an EMBL/GenBank/DDBJ whole genome shotgun (WGS) entry which is preliminary data.</text>
</comment>
<reference evidence="1 2" key="1">
    <citation type="submission" date="2019-05" db="EMBL/GenBank/DDBJ databases">
        <title>Another draft genome of Portunus trituberculatus and its Hox gene families provides insights of decapod evolution.</title>
        <authorList>
            <person name="Jeong J.-H."/>
            <person name="Song I."/>
            <person name="Kim S."/>
            <person name="Choi T."/>
            <person name="Kim D."/>
            <person name="Ryu S."/>
            <person name="Kim W."/>
        </authorList>
    </citation>
    <scope>NUCLEOTIDE SEQUENCE [LARGE SCALE GENOMIC DNA]</scope>
    <source>
        <tissue evidence="1">Muscle</tissue>
    </source>
</reference>
<evidence type="ECO:0000313" key="2">
    <source>
        <dbReference type="Proteomes" id="UP000324222"/>
    </source>
</evidence>
<protein>
    <submittedName>
        <fullName evidence="1">Uncharacterized protein</fullName>
    </submittedName>
</protein>
<dbReference type="Proteomes" id="UP000324222">
    <property type="component" value="Unassembled WGS sequence"/>
</dbReference>
<gene>
    <name evidence="1" type="ORF">E2C01_080135</name>
</gene>
<keyword evidence="2" id="KW-1185">Reference proteome</keyword>
<accession>A0A5B7ISC7</accession>
<evidence type="ECO:0000313" key="1">
    <source>
        <dbReference type="EMBL" id="MPC85365.1"/>
    </source>
</evidence>
<organism evidence="1 2">
    <name type="scientific">Portunus trituberculatus</name>
    <name type="common">Swimming crab</name>
    <name type="synonym">Neptunus trituberculatus</name>
    <dbReference type="NCBI Taxonomy" id="210409"/>
    <lineage>
        <taxon>Eukaryota</taxon>
        <taxon>Metazoa</taxon>
        <taxon>Ecdysozoa</taxon>
        <taxon>Arthropoda</taxon>
        <taxon>Crustacea</taxon>
        <taxon>Multicrustacea</taxon>
        <taxon>Malacostraca</taxon>
        <taxon>Eumalacostraca</taxon>
        <taxon>Eucarida</taxon>
        <taxon>Decapoda</taxon>
        <taxon>Pleocyemata</taxon>
        <taxon>Brachyura</taxon>
        <taxon>Eubrachyura</taxon>
        <taxon>Portunoidea</taxon>
        <taxon>Portunidae</taxon>
        <taxon>Portuninae</taxon>
        <taxon>Portunus</taxon>
    </lineage>
</organism>
<dbReference type="AlphaFoldDB" id="A0A5B7ISC7"/>
<sequence>MSKYLKVSKQLTGATRLPAQAPSRLQQPAAFGLFLLEHLFVIEVEEDCRGATQGPVAWRW</sequence>
<proteinExistence type="predicted"/>